<accession>A0A1Y1ZJM0</accession>
<protein>
    <submittedName>
        <fullName evidence="2">Uncharacterized protein</fullName>
    </submittedName>
</protein>
<feature type="compositionally biased region" description="Polar residues" evidence="1">
    <location>
        <begin position="57"/>
        <end position="66"/>
    </location>
</feature>
<keyword evidence="3" id="KW-1185">Reference proteome</keyword>
<feature type="region of interest" description="Disordered" evidence="1">
    <location>
        <begin position="27"/>
        <end position="169"/>
    </location>
</feature>
<evidence type="ECO:0000256" key="1">
    <source>
        <dbReference type="SAM" id="MobiDB-lite"/>
    </source>
</evidence>
<organism evidence="2 3">
    <name type="scientific">Clohesyomyces aquaticus</name>
    <dbReference type="NCBI Taxonomy" id="1231657"/>
    <lineage>
        <taxon>Eukaryota</taxon>
        <taxon>Fungi</taxon>
        <taxon>Dikarya</taxon>
        <taxon>Ascomycota</taxon>
        <taxon>Pezizomycotina</taxon>
        <taxon>Dothideomycetes</taxon>
        <taxon>Pleosporomycetidae</taxon>
        <taxon>Pleosporales</taxon>
        <taxon>Lindgomycetaceae</taxon>
        <taxon>Clohesyomyces</taxon>
    </lineage>
</organism>
<evidence type="ECO:0000313" key="3">
    <source>
        <dbReference type="Proteomes" id="UP000193144"/>
    </source>
</evidence>
<dbReference type="EMBL" id="MCFA01000073">
    <property type="protein sequence ID" value="ORY10389.1"/>
    <property type="molecule type" value="Genomic_DNA"/>
</dbReference>
<proteinExistence type="predicted"/>
<feature type="compositionally biased region" description="Basic residues" evidence="1">
    <location>
        <begin position="1"/>
        <end position="10"/>
    </location>
</feature>
<comment type="caution">
    <text evidence="2">The sequence shown here is derived from an EMBL/GenBank/DDBJ whole genome shotgun (WGS) entry which is preliminary data.</text>
</comment>
<reference evidence="2 3" key="1">
    <citation type="submission" date="2016-07" db="EMBL/GenBank/DDBJ databases">
        <title>Pervasive Adenine N6-methylation of Active Genes in Fungi.</title>
        <authorList>
            <consortium name="DOE Joint Genome Institute"/>
            <person name="Mondo S.J."/>
            <person name="Dannebaum R.O."/>
            <person name="Kuo R.C."/>
            <person name="Labutti K."/>
            <person name="Haridas S."/>
            <person name="Kuo A."/>
            <person name="Salamov A."/>
            <person name="Ahrendt S.R."/>
            <person name="Lipzen A."/>
            <person name="Sullivan W."/>
            <person name="Andreopoulos W.B."/>
            <person name="Clum A."/>
            <person name="Lindquist E."/>
            <person name="Daum C."/>
            <person name="Ramamoorthy G.K."/>
            <person name="Gryganskyi A."/>
            <person name="Culley D."/>
            <person name="Magnuson J.K."/>
            <person name="James T.Y."/>
            <person name="O'Malley M.A."/>
            <person name="Stajich J.E."/>
            <person name="Spatafora J.W."/>
            <person name="Visel A."/>
            <person name="Grigoriev I.V."/>
        </authorList>
    </citation>
    <scope>NUCLEOTIDE SEQUENCE [LARGE SCALE GENOMIC DNA]</scope>
    <source>
        <strain evidence="2 3">CBS 115471</strain>
    </source>
</reference>
<feature type="compositionally biased region" description="Basic and acidic residues" evidence="1">
    <location>
        <begin position="37"/>
        <end position="46"/>
    </location>
</feature>
<feature type="region of interest" description="Disordered" evidence="1">
    <location>
        <begin position="1"/>
        <end position="20"/>
    </location>
</feature>
<name>A0A1Y1ZJM0_9PLEO</name>
<dbReference type="Proteomes" id="UP000193144">
    <property type="component" value="Unassembled WGS sequence"/>
</dbReference>
<evidence type="ECO:0000313" key="2">
    <source>
        <dbReference type="EMBL" id="ORY10389.1"/>
    </source>
</evidence>
<gene>
    <name evidence="2" type="ORF">BCR34DRAFT_588604</name>
</gene>
<dbReference type="AlphaFoldDB" id="A0A1Y1ZJM0"/>
<feature type="compositionally biased region" description="Acidic residues" evidence="1">
    <location>
        <begin position="134"/>
        <end position="154"/>
    </location>
</feature>
<sequence>MEKSRYRKILPKPTDFDASYVDARANHARRAQSNLHKSSEMTERTAKSRARTAMSKMRSSSGTQWRPESPQYRPHASSRATSPRKSSSRKDIPQNCSPRKSRKTTQRTGARPYRKEVRMLLETSESDDSKGGIDEDSEEDALEDTQEDANPETSEEPRTGKKANARYFPRPPLPPYHHCTVPDRPKFIHIMLGPLDKETTFDNYVRHRHYVFPTNILDVSPWIKQLWVEGLTLHRYSIPAASMTGRYPEDMVQDYSVCRAIVEWHVSKKNKNSEPSIAYEIPFKLLDESTWPVGHWTPVEDFVLPIHAPMCNRLQFEVFVQWFNSSNFDPGHKINTPTLALTFWRFAKDSIKSSRFTDAAVRRIYQLFVPGQGFGDGWFLMPRHVHEVLLWADEGSGIVRFIKDVIMCPWNRLPGNPKIWNDKDVLWEWKRLTSGWLTAPEHRRLLREMRKKENAKIAGLGVKPADVYMDGKA</sequence>